<comment type="similarity">
    <text evidence="1">In the N-terminal section; belongs to the CRISPR-associated nuclease Cas3-HD family.</text>
</comment>
<evidence type="ECO:0000313" key="13">
    <source>
        <dbReference type="Proteomes" id="UP001209681"/>
    </source>
</evidence>
<feature type="domain" description="Helicase ATP-binding" evidence="10">
    <location>
        <begin position="269"/>
        <end position="460"/>
    </location>
</feature>
<evidence type="ECO:0000256" key="3">
    <source>
        <dbReference type="ARBA" id="ARBA00022722"/>
    </source>
</evidence>
<dbReference type="PROSITE" id="PS51192">
    <property type="entry name" value="HELICASE_ATP_BIND_1"/>
    <property type="match status" value="1"/>
</dbReference>
<comment type="similarity">
    <text evidence="2">In the central section; belongs to the CRISPR-associated helicase Cas3 family.</text>
</comment>
<dbReference type="Pfam" id="PF22590">
    <property type="entry name" value="Cas3-like_C_2"/>
    <property type="match status" value="1"/>
</dbReference>
<dbReference type="InterPro" id="IPR054712">
    <property type="entry name" value="Cas3-like_dom"/>
</dbReference>
<dbReference type="CDD" id="cd17930">
    <property type="entry name" value="DEXHc_cas3"/>
    <property type="match status" value="1"/>
</dbReference>
<proteinExistence type="inferred from homology"/>
<evidence type="ECO:0000256" key="4">
    <source>
        <dbReference type="ARBA" id="ARBA00022723"/>
    </source>
</evidence>
<evidence type="ECO:0000313" key="12">
    <source>
        <dbReference type="EMBL" id="MCW7754653.1"/>
    </source>
</evidence>
<dbReference type="Pfam" id="PF00270">
    <property type="entry name" value="DEAD"/>
    <property type="match status" value="1"/>
</dbReference>
<feature type="domain" description="HD Cas3-type" evidence="11">
    <location>
        <begin position="13"/>
        <end position="216"/>
    </location>
</feature>
<dbReference type="SUPFAM" id="SSF52540">
    <property type="entry name" value="P-loop containing nucleoside triphosphate hydrolases"/>
    <property type="match status" value="1"/>
</dbReference>
<dbReference type="InterPro" id="IPR006474">
    <property type="entry name" value="Helicase_Cas3_CRISPR-ass_core"/>
</dbReference>
<evidence type="ECO:0000259" key="10">
    <source>
        <dbReference type="PROSITE" id="PS51192"/>
    </source>
</evidence>
<evidence type="ECO:0000256" key="2">
    <source>
        <dbReference type="ARBA" id="ARBA00009046"/>
    </source>
</evidence>
<dbReference type="CDD" id="cd09641">
    <property type="entry name" value="Cas3''_I"/>
    <property type="match status" value="1"/>
</dbReference>
<dbReference type="InterPro" id="IPR038257">
    <property type="entry name" value="CRISPR-assoc_Cas3_HD_sf"/>
</dbReference>
<dbReference type="Gene3D" id="1.10.3210.30">
    <property type="match status" value="1"/>
</dbReference>
<name>A0ABT3NB19_9BACT</name>
<dbReference type="InterPro" id="IPR027417">
    <property type="entry name" value="P-loop_NTPase"/>
</dbReference>
<dbReference type="EMBL" id="JAPFPW010000014">
    <property type="protein sequence ID" value="MCW7754653.1"/>
    <property type="molecule type" value="Genomic_DNA"/>
</dbReference>
<keyword evidence="3" id="KW-0540">Nuclease</keyword>
<dbReference type="NCBIfam" id="TIGR01587">
    <property type="entry name" value="cas3_core"/>
    <property type="match status" value="1"/>
</dbReference>
<keyword evidence="5" id="KW-0547">Nucleotide-binding</keyword>
<evidence type="ECO:0000256" key="9">
    <source>
        <dbReference type="ARBA" id="ARBA00023118"/>
    </source>
</evidence>
<evidence type="ECO:0000256" key="8">
    <source>
        <dbReference type="ARBA" id="ARBA00022840"/>
    </source>
</evidence>
<dbReference type="InterPro" id="IPR011545">
    <property type="entry name" value="DEAD/DEAH_box_helicase_dom"/>
</dbReference>
<evidence type="ECO:0000256" key="1">
    <source>
        <dbReference type="ARBA" id="ARBA00006847"/>
    </source>
</evidence>
<reference evidence="12 13" key="1">
    <citation type="submission" date="2022-11" db="EMBL/GenBank/DDBJ databases">
        <title>Desulfobotulus tamanensis H1 sp. nov. - anaerobic, alkaliphilic, sulphate reducing bacterium isolated from terrestrial mud volcano.</title>
        <authorList>
            <person name="Frolova A."/>
            <person name="Merkel A.Y."/>
            <person name="Slobodkin A.I."/>
        </authorList>
    </citation>
    <scope>NUCLEOTIDE SEQUENCE [LARGE SCALE GENOMIC DNA]</scope>
    <source>
        <strain evidence="12 13">H1</strain>
    </source>
</reference>
<dbReference type="Gene3D" id="3.40.50.300">
    <property type="entry name" value="P-loop containing nucleotide triphosphate hydrolases"/>
    <property type="match status" value="2"/>
</dbReference>
<accession>A0ABT3NB19</accession>
<keyword evidence="4" id="KW-0479">Metal-binding</keyword>
<keyword evidence="6" id="KW-0378">Hydrolase</keyword>
<evidence type="ECO:0000259" key="11">
    <source>
        <dbReference type="PROSITE" id="PS51643"/>
    </source>
</evidence>
<evidence type="ECO:0000256" key="6">
    <source>
        <dbReference type="ARBA" id="ARBA00022801"/>
    </source>
</evidence>
<dbReference type="NCBIfam" id="TIGR01596">
    <property type="entry name" value="cas3_HD"/>
    <property type="match status" value="1"/>
</dbReference>
<dbReference type="PROSITE" id="PS51643">
    <property type="entry name" value="HD_CAS3"/>
    <property type="match status" value="1"/>
</dbReference>
<keyword evidence="8" id="KW-0067">ATP-binding</keyword>
<dbReference type="SMART" id="SM00487">
    <property type="entry name" value="DEXDc"/>
    <property type="match status" value="1"/>
</dbReference>
<evidence type="ECO:0000256" key="7">
    <source>
        <dbReference type="ARBA" id="ARBA00022806"/>
    </source>
</evidence>
<organism evidence="12 13">
    <name type="scientific">Desulfobotulus pelophilus</name>
    <dbReference type="NCBI Taxonomy" id="2823377"/>
    <lineage>
        <taxon>Bacteria</taxon>
        <taxon>Pseudomonadati</taxon>
        <taxon>Thermodesulfobacteriota</taxon>
        <taxon>Desulfobacteria</taxon>
        <taxon>Desulfobacterales</taxon>
        <taxon>Desulfobacteraceae</taxon>
        <taxon>Desulfobotulus</taxon>
    </lineage>
</organism>
<keyword evidence="13" id="KW-1185">Reference proteome</keyword>
<dbReference type="InterPro" id="IPR006483">
    <property type="entry name" value="CRISPR-assoc_Cas3_HD"/>
</dbReference>
<dbReference type="RefSeq" id="WP_265425567.1">
    <property type="nucleotide sequence ID" value="NZ_JAPFPW010000014.1"/>
</dbReference>
<gene>
    <name evidence="12" type="primary">cas3</name>
    <name evidence="12" type="ORF">OOT00_11730</name>
</gene>
<dbReference type="InterPro" id="IPR014001">
    <property type="entry name" value="Helicase_ATP-bd"/>
</dbReference>
<protein>
    <submittedName>
        <fullName evidence="12">CRISPR-associated helicase Cas3</fullName>
    </submittedName>
</protein>
<evidence type="ECO:0000256" key="5">
    <source>
        <dbReference type="ARBA" id="ARBA00022741"/>
    </source>
</evidence>
<keyword evidence="9" id="KW-0051">Antiviral defense</keyword>
<sequence length="822" mass="92792">MRQFYARTTENPTKEDWQTLSQHLLAVSDQTSGFTSKIGLSSAGCLVGLLHDMGKYSEKFQNYLEGLETKGGDHSTPGAQWIWEKIQNTTHIRYLCGQILALAISSHHSSLLDCLSEDGETDTFTKRMKKESTLDEILSVIPNDILTKASILLNEAIEEIKNHFGQIRKKNTCDSEVSAACAKCSRVCAAKNPITAFQFGLATRFLYSCLIDADRTDAASIGKDSGLVQEEVTPDWPVLIKHLENHLACFSDQSPIDKIRKQISDCCRERAQDEKGIFTLTVPTGGGKTLATLRFALQHAEKHKLERIIYVIPYTSIIDQNAQEARKILEADSIPGSIVLEHHSNLDPKEESEEEQKRFDRNRLLGENWDAPVIFTTTVQFLEALFGNRTSSARRMHRMAKSIIIFDEIQTLPIKCIHLFCNALNYLTNHCQTSAVLCTATQPLIGKVAPEYGALQLSQSNEIIPDILTLFHQLKRVEILNLYKPSGWSLDDVAAKVLETFKTKEHCLVIVNTKSWARKLFQVCSSMLEDTEPVFHLSTDMCPVHRMEILNQIRNRLPDPKQPDKNTKPILCISTQLIEAGVDISFGSVIRFVAGMDSILQAAGRCNRHMEKDIGHVLIINPDKEPIGMLPDIKIGKEISLRILDEYREKPQEFNNDLSNPLVIERYFQYSFHNRKSEMTYPIPGKIHALDETILNLLSCNPLNPGNMICPAMLRQSFATAAKAFKPIDAPTHGIIVPYNEEAKIIIGELYAAFHPKTQKGILRKAQKYTVNIFPYMVKKLENEKAIHPIPELGIYVLDERFYSPDYGLSEEIVALMEERII</sequence>
<keyword evidence="7" id="KW-0347">Helicase</keyword>
<dbReference type="Proteomes" id="UP001209681">
    <property type="component" value="Unassembled WGS sequence"/>
</dbReference>
<comment type="caution">
    <text evidence="12">The sequence shown here is derived from an EMBL/GenBank/DDBJ whole genome shotgun (WGS) entry which is preliminary data.</text>
</comment>